<dbReference type="EMBL" id="SATR01000098">
    <property type="protein sequence ID" value="TFH89196.1"/>
    <property type="molecule type" value="Genomic_DNA"/>
</dbReference>
<name>A0A4Y8W979_9VIBR</name>
<proteinExistence type="predicted"/>
<reference evidence="1 2" key="1">
    <citation type="submission" date="2019-01" db="EMBL/GenBank/DDBJ databases">
        <title>Vibrio BEI176 sp. nov, a marine bacterium isolated from China: eastern marignal seas.</title>
        <authorList>
            <person name="Li B."/>
        </authorList>
    </citation>
    <scope>NUCLEOTIDE SEQUENCE [LARGE SCALE GENOMIC DNA]</scope>
    <source>
        <strain evidence="1 2">BEI176</strain>
    </source>
</reference>
<accession>A0A4Y8W979</accession>
<protein>
    <submittedName>
        <fullName evidence="1">Uncharacterized protein</fullName>
    </submittedName>
</protein>
<dbReference type="Proteomes" id="UP000297753">
    <property type="component" value="Unassembled WGS sequence"/>
</dbReference>
<evidence type="ECO:0000313" key="1">
    <source>
        <dbReference type="EMBL" id="TFH89196.1"/>
    </source>
</evidence>
<keyword evidence="2" id="KW-1185">Reference proteome</keyword>
<dbReference type="RefSeq" id="WP_050907877.1">
    <property type="nucleotide sequence ID" value="NZ_SATR01000098.1"/>
</dbReference>
<evidence type="ECO:0000313" key="2">
    <source>
        <dbReference type="Proteomes" id="UP000297753"/>
    </source>
</evidence>
<gene>
    <name evidence="1" type="ORF">ELS82_23535</name>
</gene>
<sequence length="101" mass="10997">MKKVISVLFGLALLAGCENNQEPITLSAEKGDVTYLLSVNATNASITIGKNTETLTVKAYDSNEILLEDKDGNALNFKQQPSLSNWLCDLCVNHGLPVTWK</sequence>
<comment type="caution">
    <text evidence="1">The sequence shown here is derived from an EMBL/GenBank/DDBJ whole genome shotgun (WGS) entry which is preliminary data.</text>
</comment>
<dbReference type="PROSITE" id="PS51257">
    <property type="entry name" value="PROKAR_LIPOPROTEIN"/>
    <property type="match status" value="1"/>
</dbReference>
<organism evidence="1 2">
    <name type="scientific">Vibrio ouci</name>
    <dbReference type="NCBI Taxonomy" id="2499078"/>
    <lineage>
        <taxon>Bacteria</taxon>
        <taxon>Pseudomonadati</taxon>
        <taxon>Pseudomonadota</taxon>
        <taxon>Gammaproteobacteria</taxon>
        <taxon>Vibrionales</taxon>
        <taxon>Vibrionaceae</taxon>
        <taxon>Vibrio</taxon>
    </lineage>
</organism>
<dbReference type="AlphaFoldDB" id="A0A4Y8W979"/>